<proteinExistence type="predicted"/>
<name>A0AAU7B0D1_9ACTN</name>
<dbReference type="AlphaFoldDB" id="A0AAU7B0D1"/>
<evidence type="ECO:0008006" key="2">
    <source>
        <dbReference type="Google" id="ProtNLM"/>
    </source>
</evidence>
<reference evidence="1" key="1">
    <citation type="submission" date="2022-12" db="EMBL/GenBank/DDBJ databases">
        <title>Paraconexibacter alkalitolerans sp. nov. and Baekduia alba sp. nov., isolated from soil and emended description of the genera Paraconexibacter (Chun et al., 2020) and Baekduia (An et al., 2020).</title>
        <authorList>
            <person name="Vieira S."/>
            <person name="Huber K.J."/>
            <person name="Geppert A."/>
            <person name="Wolf J."/>
            <person name="Neumann-Schaal M."/>
            <person name="Muesken M."/>
            <person name="Overmann J."/>
        </authorList>
    </citation>
    <scope>NUCLEOTIDE SEQUENCE</scope>
    <source>
        <strain evidence="1">AEG42_29</strain>
    </source>
</reference>
<accession>A0AAU7B0D1</accession>
<organism evidence="1">
    <name type="scientific">Paraconexibacter sp. AEG42_29</name>
    <dbReference type="NCBI Taxonomy" id="2997339"/>
    <lineage>
        <taxon>Bacteria</taxon>
        <taxon>Bacillati</taxon>
        <taxon>Actinomycetota</taxon>
        <taxon>Thermoleophilia</taxon>
        <taxon>Solirubrobacterales</taxon>
        <taxon>Paraconexibacteraceae</taxon>
        <taxon>Paraconexibacter</taxon>
    </lineage>
</organism>
<dbReference type="KEGG" id="parq:DSM112329_04221"/>
<evidence type="ECO:0000313" key="1">
    <source>
        <dbReference type="EMBL" id="XAY07340.1"/>
    </source>
</evidence>
<dbReference type="EMBL" id="CP114014">
    <property type="protein sequence ID" value="XAY07340.1"/>
    <property type="molecule type" value="Genomic_DNA"/>
</dbReference>
<sequence>MAIRVIGKPGAGATLLLDRHPPAVTGDDEPGQVALDLTPEQAEAYRSGRLNVPNEAFSGAITFRGPVRLYLAVDPVLRHLLAVHGG</sequence>
<gene>
    <name evidence="1" type="ORF">DSM112329_04221</name>
</gene>
<protein>
    <recommendedName>
        <fullName evidence="2">SCP2 domain-containing protein</fullName>
    </recommendedName>
</protein>